<reference evidence="4 5" key="1">
    <citation type="submission" date="2016-07" db="EMBL/GenBank/DDBJ databases">
        <title>Pervasive Adenine N6-methylation of Active Genes in Fungi.</title>
        <authorList>
            <consortium name="DOE Joint Genome Institute"/>
            <person name="Mondo S.J."/>
            <person name="Dannebaum R.O."/>
            <person name="Kuo R.C."/>
            <person name="Labutti K."/>
            <person name="Haridas S."/>
            <person name="Kuo A."/>
            <person name="Salamov A."/>
            <person name="Ahrendt S.R."/>
            <person name="Lipzen A."/>
            <person name="Sullivan W."/>
            <person name="Andreopoulos W.B."/>
            <person name="Clum A."/>
            <person name="Lindquist E."/>
            <person name="Daum C."/>
            <person name="Ramamoorthy G.K."/>
            <person name="Gryganskyi A."/>
            <person name="Culley D."/>
            <person name="Magnuson J.K."/>
            <person name="James T.Y."/>
            <person name="O'Malley M.A."/>
            <person name="Stajich J.E."/>
            <person name="Spatafora J.W."/>
            <person name="Visel A."/>
            <person name="Grigoriev I.V."/>
        </authorList>
    </citation>
    <scope>NUCLEOTIDE SEQUENCE [LARGE SCALE GENOMIC DNA]</scope>
    <source>
        <strain evidence="4 5">62-1032</strain>
    </source>
</reference>
<keyword evidence="5" id="KW-1185">Reference proteome</keyword>
<evidence type="ECO:0000259" key="2">
    <source>
        <dbReference type="Pfam" id="PF12904"/>
    </source>
</evidence>
<comment type="caution">
    <text evidence="4">The sequence shown here is derived from an EMBL/GenBank/DDBJ whole genome shotgun (WGS) entry which is preliminary data.</text>
</comment>
<feature type="domain" description="Putative collagen-binding" evidence="2">
    <location>
        <begin position="404"/>
        <end position="499"/>
    </location>
</feature>
<evidence type="ECO:0000256" key="1">
    <source>
        <dbReference type="SAM" id="MobiDB-lite"/>
    </source>
</evidence>
<dbReference type="Gene3D" id="3.20.20.80">
    <property type="entry name" value="Glycosidases"/>
    <property type="match status" value="1"/>
</dbReference>
<name>A0A1Y2G1H3_9BASI</name>
<dbReference type="PANTHER" id="PTHR37836:SF2">
    <property type="entry name" value="DUF4038 DOMAIN-CONTAINING PROTEIN"/>
    <property type="match status" value="1"/>
</dbReference>
<proteinExistence type="predicted"/>
<gene>
    <name evidence="4" type="ORF">BCR35DRAFT_350229</name>
</gene>
<feature type="compositionally biased region" description="Basic and acidic residues" evidence="1">
    <location>
        <begin position="467"/>
        <end position="478"/>
    </location>
</feature>
<dbReference type="PANTHER" id="PTHR37836">
    <property type="entry name" value="LMO1036 PROTEIN"/>
    <property type="match status" value="1"/>
</dbReference>
<organism evidence="4 5">
    <name type="scientific">Leucosporidium creatinivorum</name>
    <dbReference type="NCBI Taxonomy" id="106004"/>
    <lineage>
        <taxon>Eukaryota</taxon>
        <taxon>Fungi</taxon>
        <taxon>Dikarya</taxon>
        <taxon>Basidiomycota</taxon>
        <taxon>Pucciniomycotina</taxon>
        <taxon>Microbotryomycetes</taxon>
        <taxon>Leucosporidiales</taxon>
        <taxon>Leucosporidium</taxon>
    </lineage>
</organism>
<evidence type="ECO:0008006" key="6">
    <source>
        <dbReference type="Google" id="ProtNLM"/>
    </source>
</evidence>
<dbReference type="SUPFAM" id="SSF51445">
    <property type="entry name" value="(Trans)glycosidases"/>
    <property type="match status" value="1"/>
</dbReference>
<evidence type="ECO:0000313" key="4">
    <source>
        <dbReference type="EMBL" id="ORY89802.1"/>
    </source>
</evidence>
<protein>
    <recommendedName>
        <fullName evidence="6">DUF4038 domain-containing protein</fullName>
    </recommendedName>
</protein>
<sequence>MTTPRSASSLEATRRLALTVSADGRQVERDGKPFFWLGDTAWETFHRLSKEEVTMYLKNRQSKGFNVAMMVIVAEHSGLEYPSRDGFYPFKGTPGNFDSTEMDPRYFDFVDWVVEEAASMDITIALVPTWGRYMNYGYYDEGPLIFDEENIKTLGAYVGERYPHSPFLTGGDSNRYWNRMTKPTLINEPSKLKDLEIEDSGPITEALAASLIAGAKKSEPERTPFISYHPASPWLPKTCPSTASHFFPDADWLSLDIIQSGHHDGAGLQGDALLMDSWKATSSYIPVRLMYNQRRKDGRPRPVMDSEQHYESTYEGFDPNQRLWGAADIRNAAFQAVFAGACGITYGVNSIWQMHNAESKTHPPIAPPTTAQNNWFTELDLPGSFHVGLIRKLIISLADFPARVPAQEIILSNTHEGEGENLISGLRSSKGLWALVYTPKGEKVTVHLKKAVGGKFSKAEWFHPSTAERQEAKGKVDEEQATFTPPTSGTTEEDWVLILTA</sequence>
<dbReference type="Pfam" id="PF12904">
    <property type="entry name" value="Collagen_bind_2"/>
    <property type="match status" value="1"/>
</dbReference>
<feature type="domain" description="Apiosidase-like catalytic" evidence="3">
    <location>
        <begin position="24"/>
        <end position="396"/>
    </location>
</feature>
<dbReference type="InterPro" id="IPR024749">
    <property type="entry name" value="Collagen-bd_put"/>
</dbReference>
<dbReference type="Proteomes" id="UP000193467">
    <property type="component" value="Unassembled WGS sequence"/>
</dbReference>
<dbReference type="InterPro" id="IPR025277">
    <property type="entry name" value="Apiosidase-like_cat_dom"/>
</dbReference>
<evidence type="ECO:0000259" key="3">
    <source>
        <dbReference type="Pfam" id="PF13204"/>
    </source>
</evidence>
<dbReference type="Pfam" id="PF13204">
    <property type="entry name" value="Apiosidase"/>
    <property type="match status" value="1"/>
</dbReference>
<dbReference type="InterPro" id="IPR017853">
    <property type="entry name" value="GH"/>
</dbReference>
<evidence type="ECO:0000313" key="5">
    <source>
        <dbReference type="Proteomes" id="UP000193467"/>
    </source>
</evidence>
<accession>A0A1Y2G1H3</accession>
<dbReference type="STRING" id="106004.A0A1Y2G1H3"/>
<dbReference type="OrthoDB" id="2581507at2759"/>
<dbReference type="InParanoid" id="A0A1Y2G1H3"/>
<dbReference type="AlphaFoldDB" id="A0A1Y2G1H3"/>
<feature type="compositionally biased region" description="Polar residues" evidence="1">
    <location>
        <begin position="481"/>
        <end position="490"/>
    </location>
</feature>
<feature type="region of interest" description="Disordered" evidence="1">
    <location>
        <begin position="467"/>
        <end position="490"/>
    </location>
</feature>
<dbReference type="EMBL" id="MCGR01000005">
    <property type="protein sequence ID" value="ORY89802.1"/>
    <property type="molecule type" value="Genomic_DNA"/>
</dbReference>